<accession>A0A542ZBK2</accession>
<comment type="caution">
    <text evidence="2">The sequence shown here is derived from an EMBL/GenBank/DDBJ whole genome shotgun (WGS) entry which is preliminary data.</text>
</comment>
<gene>
    <name evidence="2" type="ORF">FB460_1508</name>
</gene>
<name>A0A542ZBK2_9ACTN</name>
<reference evidence="2 3" key="1">
    <citation type="submission" date="2019-06" db="EMBL/GenBank/DDBJ databases">
        <title>Sequencing the genomes of 1000 actinobacteria strains.</title>
        <authorList>
            <person name="Klenk H.-P."/>
        </authorList>
    </citation>
    <scope>NUCLEOTIDE SEQUENCE [LARGE SCALE GENOMIC DNA]</scope>
    <source>
        <strain evidence="2 3">DSM 8251</strain>
    </source>
</reference>
<evidence type="ECO:0000313" key="2">
    <source>
        <dbReference type="EMBL" id="TQL57671.1"/>
    </source>
</evidence>
<protein>
    <recommendedName>
        <fullName evidence="4">PPE family protein</fullName>
    </recommendedName>
</protein>
<evidence type="ECO:0000313" key="3">
    <source>
        <dbReference type="Proteomes" id="UP000316196"/>
    </source>
</evidence>
<organism evidence="2 3">
    <name type="scientific">Propioniferax innocua</name>
    <dbReference type="NCBI Taxonomy" id="1753"/>
    <lineage>
        <taxon>Bacteria</taxon>
        <taxon>Bacillati</taxon>
        <taxon>Actinomycetota</taxon>
        <taxon>Actinomycetes</taxon>
        <taxon>Propionibacteriales</taxon>
        <taxon>Propionibacteriaceae</taxon>
        <taxon>Propioniferax</taxon>
    </lineage>
</organism>
<evidence type="ECO:0000256" key="1">
    <source>
        <dbReference type="SAM" id="MobiDB-lite"/>
    </source>
</evidence>
<proteinExistence type="predicted"/>
<keyword evidence="3" id="KW-1185">Reference proteome</keyword>
<evidence type="ECO:0008006" key="4">
    <source>
        <dbReference type="Google" id="ProtNLM"/>
    </source>
</evidence>
<feature type="compositionally biased region" description="Pro residues" evidence="1">
    <location>
        <begin position="326"/>
        <end position="338"/>
    </location>
</feature>
<feature type="region of interest" description="Disordered" evidence="1">
    <location>
        <begin position="310"/>
        <end position="367"/>
    </location>
</feature>
<dbReference type="RefSeq" id="WP_170209997.1">
    <property type="nucleotide sequence ID" value="NZ_BAAAMD010000003.1"/>
</dbReference>
<dbReference type="EMBL" id="VFOR01000002">
    <property type="protein sequence ID" value="TQL57671.1"/>
    <property type="molecule type" value="Genomic_DNA"/>
</dbReference>
<sequence>MTQSVTSPSLDIKQWHMIDSFMVNDHINPLKTAVENACQSDGSWLSDTMDFLMPDWMSQALDAPIRLFDALVPGDQVNFPDIVKADGTVLVSNGPHQMATNARDAFQSFEQEAKRLADEVLTLWETEYQPYSSAPKKLHDVGTSWHDIATSMAEIPTGIAEAQQIQGWSGEGAEAYARVVPHQSAASQQTGELATASGNVLNNASRGLQGLYLSFAAQLAQAKASIEGYEVQGIEKTWGWFCNTAPRARQATAVLEAVLDYLRNDLPTNETYWASNVDEASTILTDNESVDRDVFVGGKWPASEAEKLGKLEQGGGGMPTFQQPQMPTPTPTQTPMPEPTTGMPVQGQDTTRTDDIDQYAAGPGVSP</sequence>
<dbReference type="Proteomes" id="UP000316196">
    <property type="component" value="Unassembled WGS sequence"/>
</dbReference>
<dbReference type="AlphaFoldDB" id="A0A542ZBK2"/>